<dbReference type="OrthoDB" id="291940at2"/>
<dbReference type="Pfam" id="PF18755">
    <property type="entry name" value="RAMA"/>
    <property type="match status" value="1"/>
</dbReference>
<dbReference type="RefSeq" id="WP_052020321.1">
    <property type="nucleotide sequence ID" value="NZ_AYXG01000004.1"/>
</dbReference>
<dbReference type="InterPro" id="IPR040843">
    <property type="entry name" value="RAMA"/>
</dbReference>
<keyword evidence="3" id="KW-1185">Reference proteome</keyword>
<comment type="caution">
    <text evidence="2">The sequence shown here is derived from an EMBL/GenBank/DDBJ whole genome shotgun (WGS) entry which is preliminary data.</text>
</comment>
<feature type="domain" description="RAMA" evidence="1">
    <location>
        <begin position="130"/>
        <end position="233"/>
    </location>
</feature>
<gene>
    <name evidence="2" type="ORF">UO65_0107</name>
</gene>
<evidence type="ECO:0000259" key="1">
    <source>
        <dbReference type="Pfam" id="PF18755"/>
    </source>
</evidence>
<sequence>MILAPSLTGTPMRLPEGTWAMLVVAVDVVNHTDPDREDDIALFAGAWVAEQPSAELCEGDLVVVLTAPEDESPDSDVVDVELLLAHHHRWRRVGFWASLDVRWPWTTASTVAAIIELHTDAAEADTFPSGTTSPSPSGLRDYAGNGDLVDLLAAGLLHPGDEFRWNRPALDICHTARIEPDGRLRLEDGRIYRTPSGATTALGGNHQNGWVTWQRTSDGVSLSDLRATLRTRLSLPTDVSRKK</sequence>
<dbReference type="EMBL" id="AYXG01000004">
    <property type="protein sequence ID" value="EWC64500.1"/>
    <property type="molecule type" value="Genomic_DNA"/>
</dbReference>
<evidence type="ECO:0000313" key="2">
    <source>
        <dbReference type="EMBL" id="EWC64500.1"/>
    </source>
</evidence>
<dbReference type="AlphaFoldDB" id="W7IU93"/>
<reference evidence="2 3" key="1">
    <citation type="journal article" date="2014" name="Genome Announc.">
        <title>Draft Genome Sequence of the Antitrypanosomally Active Sponge-Associated Bacterium Actinokineospora sp. Strain EG49.</title>
        <authorList>
            <person name="Harjes J."/>
            <person name="Ryu T."/>
            <person name="Abdelmohsen U.R."/>
            <person name="Moitinho-Silva L."/>
            <person name="Horn H."/>
            <person name="Ravasi T."/>
            <person name="Hentschel U."/>
        </authorList>
    </citation>
    <scope>NUCLEOTIDE SEQUENCE [LARGE SCALE GENOMIC DNA]</scope>
    <source>
        <strain evidence="2 3">EG49</strain>
    </source>
</reference>
<accession>W7IU93</accession>
<organism evidence="2 3">
    <name type="scientific">Actinokineospora spheciospongiae</name>
    <dbReference type="NCBI Taxonomy" id="909613"/>
    <lineage>
        <taxon>Bacteria</taxon>
        <taxon>Bacillati</taxon>
        <taxon>Actinomycetota</taxon>
        <taxon>Actinomycetes</taxon>
        <taxon>Pseudonocardiales</taxon>
        <taxon>Pseudonocardiaceae</taxon>
        <taxon>Actinokineospora</taxon>
    </lineage>
</organism>
<dbReference type="Proteomes" id="UP000019277">
    <property type="component" value="Unassembled WGS sequence"/>
</dbReference>
<proteinExistence type="predicted"/>
<dbReference type="eggNOG" id="COG1253">
    <property type="taxonomic scope" value="Bacteria"/>
</dbReference>
<evidence type="ECO:0000313" key="3">
    <source>
        <dbReference type="Proteomes" id="UP000019277"/>
    </source>
</evidence>
<protein>
    <recommendedName>
        <fullName evidence="1">RAMA domain-containing protein</fullName>
    </recommendedName>
</protein>
<name>W7IU93_9PSEU</name>